<gene>
    <name evidence="2" type="ORF">APLA_LOCUS17273</name>
</gene>
<name>A0A8S1BN42_ARCPL</name>
<dbReference type="AlphaFoldDB" id="A0A8S1BN42"/>
<keyword evidence="3" id="KW-1185">Reference proteome</keyword>
<reference evidence="2 3" key="1">
    <citation type="submission" date="2020-04" db="EMBL/GenBank/DDBJ databases">
        <authorList>
            <person name="Wallbank WR R."/>
            <person name="Pardo Diaz C."/>
            <person name="Kozak K."/>
            <person name="Martin S."/>
            <person name="Jiggins C."/>
            <person name="Moest M."/>
            <person name="Warren A I."/>
            <person name="Byers J.R.P. K."/>
            <person name="Montejo-Kovacevich G."/>
            <person name="Yen C E."/>
        </authorList>
    </citation>
    <scope>NUCLEOTIDE SEQUENCE [LARGE SCALE GENOMIC DNA]</scope>
</reference>
<dbReference type="Proteomes" id="UP000494106">
    <property type="component" value="Unassembled WGS sequence"/>
</dbReference>
<evidence type="ECO:0000313" key="3">
    <source>
        <dbReference type="Proteomes" id="UP000494106"/>
    </source>
</evidence>
<organism evidence="2 3">
    <name type="scientific">Arctia plantaginis</name>
    <name type="common">Wood tiger moth</name>
    <name type="synonym">Phalaena plantaginis</name>
    <dbReference type="NCBI Taxonomy" id="874455"/>
    <lineage>
        <taxon>Eukaryota</taxon>
        <taxon>Metazoa</taxon>
        <taxon>Ecdysozoa</taxon>
        <taxon>Arthropoda</taxon>
        <taxon>Hexapoda</taxon>
        <taxon>Insecta</taxon>
        <taxon>Pterygota</taxon>
        <taxon>Neoptera</taxon>
        <taxon>Endopterygota</taxon>
        <taxon>Lepidoptera</taxon>
        <taxon>Glossata</taxon>
        <taxon>Ditrysia</taxon>
        <taxon>Noctuoidea</taxon>
        <taxon>Erebidae</taxon>
        <taxon>Arctiinae</taxon>
        <taxon>Arctia</taxon>
    </lineage>
</organism>
<accession>A0A8S1BN42</accession>
<comment type="caution">
    <text evidence="2">The sequence shown here is derived from an EMBL/GenBank/DDBJ whole genome shotgun (WGS) entry which is preliminary data.</text>
</comment>
<evidence type="ECO:0000313" key="2">
    <source>
        <dbReference type="EMBL" id="CAB3260176.1"/>
    </source>
</evidence>
<feature type="region of interest" description="Disordered" evidence="1">
    <location>
        <begin position="60"/>
        <end position="87"/>
    </location>
</feature>
<proteinExistence type="predicted"/>
<dbReference type="OrthoDB" id="8197512at2759"/>
<evidence type="ECO:0000256" key="1">
    <source>
        <dbReference type="SAM" id="MobiDB-lite"/>
    </source>
</evidence>
<protein>
    <submittedName>
        <fullName evidence="2">Uncharacterized protein</fullName>
    </submittedName>
</protein>
<sequence>MWSVRRPRYRWKDKVTKEILEIQMFDWSGLAQNRKEWRILMSEVKTHFDFQHCMPAERSFAAQRRRRPPALARPEQRLPTRDVQNMN</sequence>
<dbReference type="EMBL" id="CADEBC010000733">
    <property type="protein sequence ID" value="CAB3260176.1"/>
    <property type="molecule type" value="Genomic_DNA"/>
</dbReference>